<evidence type="ECO:0000313" key="3">
    <source>
        <dbReference type="Proteomes" id="UP001162164"/>
    </source>
</evidence>
<evidence type="ECO:0000313" key="2">
    <source>
        <dbReference type="EMBL" id="KAJ8982547.1"/>
    </source>
</evidence>
<keyword evidence="1" id="KW-0472">Membrane</keyword>
<comment type="caution">
    <text evidence="2">The sequence shown here is derived from an EMBL/GenBank/DDBJ whole genome shotgun (WGS) entry which is preliminary data.</text>
</comment>
<gene>
    <name evidence="2" type="ORF">NQ317_005549</name>
</gene>
<dbReference type="EMBL" id="JAPWTJ010000118">
    <property type="protein sequence ID" value="KAJ8982547.1"/>
    <property type="molecule type" value="Genomic_DNA"/>
</dbReference>
<protein>
    <submittedName>
        <fullName evidence="2">Uncharacterized protein</fullName>
    </submittedName>
</protein>
<reference evidence="2" key="1">
    <citation type="journal article" date="2023" name="Insect Mol. Biol.">
        <title>Genome sequencing provides insights into the evolution of gene families encoding plant cell wall-degrading enzymes in longhorned beetles.</title>
        <authorList>
            <person name="Shin N.R."/>
            <person name="Okamura Y."/>
            <person name="Kirsch R."/>
            <person name="Pauchet Y."/>
        </authorList>
    </citation>
    <scope>NUCLEOTIDE SEQUENCE</scope>
    <source>
        <strain evidence="2">MMC_N1</strain>
    </source>
</reference>
<keyword evidence="1" id="KW-0812">Transmembrane</keyword>
<feature type="transmembrane region" description="Helical" evidence="1">
    <location>
        <begin position="73"/>
        <end position="91"/>
    </location>
</feature>
<feature type="transmembrane region" description="Helical" evidence="1">
    <location>
        <begin position="28"/>
        <end position="53"/>
    </location>
</feature>
<evidence type="ECO:0000256" key="1">
    <source>
        <dbReference type="SAM" id="Phobius"/>
    </source>
</evidence>
<dbReference type="Proteomes" id="UP001162164">
    <property type="component" value="Unassembled WGS sequence"/>
</dbReference>
<accession>A0ABQ9JXT2</accession>
<name>A0ABQ9JXT2_9CUCU</name>
<keyword evidence="1" id="KW-1133">Transmembrane helix</keyword>
<organism evidence="2 3">
    <name type="scientific">Molorchus minor</name>
    <dbReference type="NCBI Taxonomy" id="1323400"/>
    <lineage>
        <taxon>Eukaryota</taxon>
        <taxon>Metazoa</taxon>
        <taxon>Ecdysozoa</taxon>
        <taxon>Arthropoda</taxon>
        <taxon>Hexapoda</taxon>
        <taxon>Insecta</taxon>
        <taxon>Pterygota</taxon>
        <taxon>Neoptera</taxon>
        <taxon>Endopterygota</taxon>
        <taxon>Coleoptera</taxon>
        <taxon>Polyphaga</taxon>
        <taxon>Cucujiformia</taxon>
        <taxon>Chrysomeloidea</taxon>
        <taxon>Cerambycidae</taxon>
        <taxon>Lamiinae</taxon>
        <taxon>Monochamini</taxon>
        <taxon>Molorchus</taxon>
    </lineage>
</organism>
<keyword evidence="3" id="KW-1185">Reference proteome</keyword>
<proteinExistence type="predicted"/>
<sequence length="300" mass="35078">MKSNLEELWNYEFHPKLQEYNMQLFLKYILSGVIVVRTFTTHIFLALYVVMLWPAIFEERPSLMVPWLMVGSVRYVALNVVTLVTGSYICISQKGHHPICFDFFLSQIIDHGPSFYAWLTIWSYYKDLQGQCEEKQKRKSVQLEIATRRRRAKLMNSSQYEERLEDGNVLEDLISQSTLSTLIHKLESDSWSSSLSRSLDSLLKLQSTKDVTEEIMFSDSMVDDMQSTSINQRVMKILDINEDELRKILLGRDSASLINTHEERQYSDSQNGDNMEKIIQQFASDRHKALVAKNKEKRKR</sequence>